<feature type="compositionally biased region" description="Low complexity" evidence="1">
    <location>
        <begin position="3488"/>
        <end position="3504"/>
    </location>
</feature>
<feature type="domain" description="Bridge-like lipid transfer protein family member 1 middle region" evidence="3">
    <location>
        <begin position="2296"/>
        <end position="2492"/>
    </location>
</feature>
<feature type="region of interest" description="Disordered" evidence="1">
    <location>
        <begin position="2857"/>
        <end position="2885"/>
    </location>
</feature>
<sequence>MLRDFVYVNDDYSIRLCYVIVVFNYWTRYYPERKDTLQKRCLHVYLYGVDIHLYNRTSVYNMLSNIFKPDYNESSELLCRPASATGTSKETSKLITSQKQMSHQVEISSDHEMSGTASSSGILDAFWRHAHKLMPAIKFDFELTKICAGNHLLPRACLLTCSRIYGSYSTGDASSQWDKYQHQIKSRFVNMMGSLVVVSKYSGQHAVEEPPKSWDKAFHVFHFGEGMINYILDEPGIATSECEKLELPTNDTTVLRTWPKWELRVDVNKVCQLNYGPWADRQRDIIWRFFFPPSYQIAKPSEPISVGQPRVAKKFVFELKTSTNIDLNVYFTRNNIVESLKLSGFPNSIIKLNIPWLIGRNGFITTLHVNLIKSSLITEHLWRNLLTSDQYVNLDLKMHYPREWNMRHLWDIAIDIRDAQLTILFDYKHYFKGLIDDWCRGSHPDLLSFVPCTYKFHIKSNNLDFILLANDYNWISKKGENAHLGFRAKKLMLTFDLPFVDFLPATVPVIYTIEGSSVSLRFSIPETSTLHYLIQELHNRLKFVNGRGQLQKSSPFHSSIQEMKLYNSESKTINLQWFDCGWAPRISLRIAYVYHPSPWVSEYWHFLPPDFKMTVASPKGSLSTNPSYQRSSRKLGGSKHTNVSNQQSTELSSQTDLEESALQKLRPEGSHTQGPTENDILQSKCDVFSSLEPDTVDLHLHIPSAQLLFYGTLLRHFIHVKENYFGCHQIPVSFDREPLQPEESTSLTDDDLIRLKSQAKPPDKDEDLSKVNKLPEKRIIDPRDCRPLSVRVSLEFHNVQAHLPMHGSSNESPCPTAFLDCIGFEMDKRWHETKLQLLFSPILICFYDQNKDFRSKSTSNISSSRIQLVGLQLRGQGMFSHVDLPIRAESLEYAWLLELTVGQLTGQLSAPKMACLVQCVKEFLFSAVDSENQLTSSRAFELCQHGRPQQLCPFWSKICPITLCPSDMQLKYRMFRLTIDAIDLSIVENRNCLCIQCDPIRLAHCNRHGATHCDGMFVLVPDVRLIQFVAPLASEVKDQSNSNNHCVNTKQVGDSVLWFEAGSFSLGPVHINLSRSPEKRDHLDWQSEFLKLHDLTTKRLSFLWSDNNNNNNDVISGTIRNASLNSRHTTKSFDLFSTGDSKLMLKRSLPGYVAPDIMPNCGCYGQCSFFGQNESGRSLFNELLTGDFQQRTVFPSRTDYKPDLFIPIISTTTTNNNSKNENHSASVLNPLTANPQISTSKDNECSPKSLGFGESLLLPNCLLHELHSPHECRERHNGLLLMREEVILAYLEASNQKGIDWSLLHFCEDEDQSDTDSTKSSDSLGTYASFDSCSKLEHLIEHDSDASDMDLSIKDLKNPFKDTLILSDPTEKKKTKGSWPELNVSQHTKPSSLSDLLVPVATDVSKETTNADKSNDLAEVASLHSLQINYSPVLSNVKTSPSVKSPPTPPPRKFVKEHQAGDTRQSELHESEKLVQDKEVNIGPRSLDGDKKEYNDVFENFVDLRTQLNRPISESGLLRPAYGRHLNAYKCVAGLTCPSNLRNRWRVCKHIHPGNTCQRSLDNLLNADNNTYISQLKSPRHQNMTAFNLLRQCQPKVAIAPRFQIRHTGFSPQSITVRSNSLPSRTDVPSSSSPAAVVNVESNYDVDSVTTTIKSKAIVWLQGPVNLLLTPLLTESLERYIKILMPIVKTTSPSSIVDSMHYKCVKSMEQQIKPLLSSTNSITPKIQDTSLPKSKSTQSPRPIITDKSSANVVAHTEERQSILYNLLGSRFTQEATSTNMPHQNVTSKPFRIRKTSADYELMSNSQDTVKFTKNTSDVTKPLHLVAEISGDHSEVNFAGSPSSSAPVTSKNVGRHNCKSALSSKVAALSVERINISFLQLYAVEDLVHLDSLKSGLHDLTCVSLMTFCLDSFSFELMASYKREMLNDKFNDESIHDRHNSMSTPGSNISNRPFVASSTVESGHQTIRPPSILNTQKCTKLRDDGVSAKMISSNISDLLNAYPSFREQCNTTSINRKDRMSNSFPGRLQHKRQPSAPPVLYNLPDLTQSCEAFTRSSEPIIRKSNKWYDCSLTDSKPNPYKLTNKTEDMKVTDGHSFQVDDKLPNVEFTSSKPVKKTIDKIDDIIDSINVRPTTTEPSGNLWNSHDCEHLGSELVCQVTVHRLHGQLRRLTRHSQFNADVLLTAIPFESSRAFFRFTSDPLTSNTNTVTESSCTSKYLEEQSFGWIMFECGLEDLSISWVQRRGFPDSVSGKVTTSTEEHRKDTYNESTASMQNASPQPPLPNNSSTNKESSRVNGLSSKLRVNTVWLNFATPKRLPNKRRIELIRSDWNLLSTAAPTIRAWIDPCNRLVGVCKQFHMNSERRFLAVISCLMTEVVNPRSEVLNVKNKRCPRPISTKVQLVMNNNDLDGYARHRTQTAHILRFDPSCQLLVVLRRYLLAMNDYYGVIKADELLGEMLKDPVVPQNEFLQRGILSLTREWRFLVDSLALSISDLRASRECTTPSIPVYTNYMVDFRQNDLEEPAFLGVSIPRTNSLFGAPQDCQAEDTDAVQPVTAVKPLATNHPKTGSYFPIASPAVTSRLLKMVVGSLSPASPQLMRSGLVNVEDGLKSSPNVNTNSGVFGKQSDDMNTSVDKTVGHTQGQNILNDDLYDQLDDIYWDTSDQLSDCIIDTSEPLVRNPIMKRFLQDARANIMEHPQTCEVASRPTINITDHNVHQNTENSFANRLSSSSTVDHHVCESDTCEKTASEDSNPKAAVKKSTKSTKEKQIPINTNFDHSLNTDCKLTAADFEQAAHLSAQYRYVAYIQNLFSPLLESVGLSVKGIRRTTLMKKFDGFLSVDGLLQTFQIEIVSSARNPMVHSFSKPPAPEQTKTDSSSNLRSNNRLGSQQQTTSQRQLAFLCCNFASSLILRDIVDYKTGNSTRFQKQKTNQLSQMQTTTKMDIILHIDFIRQHVNLSLLRLVHQFVTMIYCARDTCKSVSNDHSIDPIVSTPSAAWPQKYDSKGSSDDTDGTFRSRSSAYVRFGEESIDSGRLIQGEHLKSKHKYESFTNTEDRYSSFAIEPDRSSAENTSNSSADKDLLIITNPANSHDVIPTLPSFSLVPTSRISDYDDTSLNATRLPGNPFCSPPSCWKRLANYVELYSTVPKTKTVIRKPMSASIPTMAMPTITEEDRDHNAMCVSQASKVKTSISTTNPPPNNSGLSSPTGNKAIIFSKKTFPTVTYRVLNEEADNDHTCMQSKDANYYTTKSSGINQWTSGIQAFPSRPSSTAAAAAGGGDKIQNILNALTTNEQQYKYPFIGLTDKSSKKDGLSSCGGLEHFTYPWVLGERVPLVVFVTAKIRQMAVSAVLSELNLNASIRNVHGSFTLTNQIRGRGSFTEKFSAHSSTLHCGDCNIQLTEKLPLSIQEVVCVKAGRSHAMLSCSRSLHSERNACVFSLGRIMVTLPHHPVRLHSVMQRQAKRISSTVYELLRNPNTGYTHIHSWRSSGSRMATTPTTCSTATTASDPSNNLKSHQSASEPVQISVTNAKKVNQSPPLVFSLLAVSQGLTVNVALHSTLKAVYHIDPVYVSGQLGSRTYVDISITDHSLSLKSLRPPANFPTSISLPLPRILASIVQRVSSGGRYARGQRKEAILTYGLEAEQGLYLDIQIQIDTLEQNLSTDMLNYIMVVVKLFMKEINEVIQKMAGDERPRLRKPLLRFTQNQTNQSDDLTRLNISGIQSGPNGDWILSRAARGRTKFTIKIRMKEIQLLASTKNGAIKLEARKIEVELTNRVSQTHSIHNRNGSFYPSNDSNILSTLGVSQKRPSNLNIRPSNNPSGHHFDFSPTSLGESSGHDSLFIYATIANIGLDLGYFDQDTFHALSPDFQNVAFFRTSIALRSLLADEKFAPNQNGDCCNANNNSNRGEQDAFLISLNRPIVWLKPFTLDRGIMMWMVYRDEFAKWNEHIEHLASMAPPEENFEQPQIGSGSTHGAYHTSGHPIKDRSQHTFVPSPPPPPAYSTVHPPAAPQMNEIPDVTIASNPSVNSNNKTSSTLFLQLSIEDLGVCLPIHMIKLPSQSLKSDSRTALVLTLDKSRISACYQDSLVSQGEFTDFCLRFDDEFNVGSDDWKPDKKRSTIEVKGKRHVVILNACVVPNGTFSVYWRDPEKRGKWHLTIHWQMRGLDFHLDDSIGRRLKALFTILTRMTGYNGAAPLLPTSGEEEDEEEGDGGSQSRDMLDIEECQRVPSGENEHQAYQYPASTTKKRSSTVSATVSKNLSSDADIASLDRYRPLLLPKDSSVKNTLDHSHFRSMEFHKHKLDLSDAQAFKRQKWNTLRKKKAGHMSRGITLRNTNSSSTDQCVNEYNTQPLGSQSIPTDRKFMKTGLRSSASVTEDFLPSQTHGDNQTKNITKGSNGVILRRYSNLPGVSSNRFTKMDSVYFDAEDDTVPNCNNVSKTAGNLVDNNDMKLDADSQQFNGRFFDEYSDDWCDPYRSLDVDEDFFHDADEQNTIDTDSSELPCTTNPNPTVGNDSDNFKSNIKPPTPPPRKLHNLHDENKPEFRPRLEKLRDKQTSSNEAVNTSQEEPKLQLELDLQIHVDSGCCVLHPRLPSRFMPDDNGPKHSAASILSPGIGMNPFGVSDNGKLISSDIRYPTLGVCGPTTQLESGYRFSYSDLLPGYLERYRLQLLQDLQIVSNDISVFYLPAVDVSLHYNSMTELDFLPGSSVPNAVNLLSDPPVNTQILSPNIVRSRSSSQPRNSQSSGSKDESIPRINTSAPRSIRKQADLYVSCFLQKLPKELVVQPSLLDFLEQAIDNLPLVADWNSEVDSASSDSGNEVFFEKFPVHAIVHLHVQPSTIRYVFR</sequence>
<dbReference type="InterPro" id="IPR056741">
    <property type="entry name" value="BLTP1_M"/>
</dbReference>
<feature type="compositionally biased region" description="Polar residues" evidence="1">
    <location>
        <begin position="2282"/>
        <end position="2295"/>
    </location>
</feature>
<feature type="compositionally biased region" description="Basic and acidic residues" evidence="1">
    <location>
        <begin position="2741"/>
        <end position="2750"/>
    </location>
</feature>
<feature type="compositionally biased region" description="Basic and acidic residues" evidence="1">
    <location>
        <begin position="761"/>
        <end position="772"/>
    </location>
</feature>
<feature type="region of interest" description="Disordered" evidence="1">
    <location>
        <begin position="618"/>
        <end position="659"/>
    </location>
</feature>
<evidence type="ECO:0000259" key="3">
    <source>
        <dbReference type="Pfam" id="PF25039"/>
    </source>
</evidence>
<evidence type="ECO:0000259" key="4">
    <source>
        <dbReference type="Pfam" id="PF25040"/>
    </source>
</evidence>
<dbReference type="InterPro" id="IPR056742">
    <property type="entry name" value="BLTP1_C"/>
</dbReference>
<feature type="region of interest" description="Disordered" evidence="1">
    <location>
        <begin position="3485"/>
        <end position="3512"/>
    </location>
</feature>
<feature type="compositionally biased region" description="Polar residues" evidence="1">
    <location>
        <begin position="4483"/>
        <end position="4511"/>
    </location>
</feature>
<feature type="compositionally biased region" description="Acidic residues" evidence="1">
    <location>
        <begin position="4194"/>
        <end position="4203"/>
    </location>
</feature>
<feature type="domain" description="Bridge-like lipid transfer protein family member 1 C-terminal" evidence="4">
    <location>
        <begin position="3854"/>
        <end position="3943"/>
    </location>
</feature>
<feature type="compositionally biased region" description="Polar residues" evidence="1">
    <location>
        <begin position="639"/>
        <end position="655"/>
    </location>
</feature>
<evidence type="ECO:0000256" key="1">
    <source>
        <dbReference type="SAM" id="MobiDB-lite"/>
    </source>
</evidence>
<dbReference type="Pfam" id="PF20413">
    <property type="entry name" value="BLTP1_N"/>
    <property type="match status" value="2"/>
</dbReference>
<feature type="region of interest" description="Disordered" evidence="1">
    <location>
        <begin position="1436"/>
        <end position="1472"/>
    </location>
</feature>
<proteinExistence type="predicted"/>
<feature type="compositionally biased region" description="Low complexity" evidence="1">
    <location>
        <begin position="4722"/>
        <end position="4736"/>
    </location>
</feature>
<dbReference type="PANTHER" id="PTHR31640:SF1">
    <property type="entry name" value="BRIDGE-LIKE LIPID TRANSFER PROTEIN FAMILY MEMBER 1"/>
    <property type="match status" value="1"/>
</dbReference>
<name>A0AA85JNU6_TRIRE</name>
<dbReference type="Pfam" id="PF25040">
    <property type="entry name" value="BLTP1_C"/>
    <property type="match status" value="4"/>
</dbReference>
<feature type="compositionally biased region" description="Polar residues" evidence="1">
    <location>
        <begin position="2265"/>
        <end position="2275"/>
    </location>
</feature>
<feature type="domain" description="Bridge-like lipid transfer protein family member 1 C-terminal" evidence="4">
    <location>
        <begin position="4664"/>
        <end position="4793"/>
    </location>
</feature>
<protein>
    <recommendedName>
        <fullName evidence="7">Fragile site-associated protein C-terminal domain-containing protein</fullName>
    </recommendedName>
</protein>
<feature type="region of interest" description="Disordered" evidence="1">
    <location>
        <begin position="4187"/>
        <end position="4243"/>
    </location>
</feature>
<feature type="region of interest" description="Disordered" evidence="1">
    <location>
        <begin position="3954"/>
        <end position="3994"/>
    </location>
</feature>
<feature type="region of interest" description="Disordered" evidence="1">
    <location>
        <begin position="738"/>
        <end position="772"/>
    </location>
</feature>
<feature type="domain" description="Bridge-like lipid transfer protein family member 1 N-terminal" evidence="2">
    <location>
        <begin position="652"/>
        <end position="1106"/>
    </location>
</feature>
<evidence type="ECO:0000259" key="2">
    <source>
        <dbReference type="Pfam" id="PF20413"/>
    </source>
</evidence>
<reference evidence="5" key="1">
    <citation type="submission" date="2022-06" db="EMBL/GenBank/DDBJ databases">
        <authorList>
            <person name="Berger JAMES D."/>
            <person name="Berger JAMES D."/>
        </authorList>
    </citation>
    <scope>NUCLEOTIDE SEQUENCE [LARGE SCALE GENOMIC DNA]</scope>
</reference>
<feature type="region of interest" description="Disordered" evidence="1">
    <location>
        <begin position="4483"/>
        <end position="4536"/>
    </location>
</feature>
<feature type="region of interest" description="Disordered" evidence="1">
    <location>
        <begin position="2741"/>
        <end position="2766"/>
    </location>
</feature>
<evidence type="ECO:0000313" key="5">
    <source>
        <dbReference type="Proteomes" id="UP000050795"/>
    </source>
</evidence>
<feature type="domain" description="Bridge-like lipid transfer protein family member 1 C-terminal" evidence="4">
    <location>
        <begin position="3638"/>
        <end position="3771"/>
    </location>
</feature>
<dbReference type="GO" id="GO:0098793">
    <property type="term" value="C:presynapse"/>
    <property type="evidence" value="ECO:0007669"/>
    <property type="project" value="GOC"/>
</dbReference>
<feature type="compositionally biased region" description="Basic and acidic residues" evidence="1">
    <location>
        <begin position="4525"/>
        <end position="4536"/>
    </location>
</feature>
<dbReference type="GO" id="GO:0048488">
    <property type="term" value="P:synaptic vesicle endocytosis"/>
    <property type="evidence" value="ECO:0007669"/>
    <property type="project" value="TreeGrafter"/>
</dbReference>
<dbReference type="InterPro" id="IPR033616">
    <property type="entry name" value="BLTP1"/>
</dbReference>
<keyword evidence="5" id="KW-1185">Reference proteome</keyword>
<dbReference type="PANTHER" id="PTHR31640">
    <property type="entry name" value="TRANSMEMBRANE PROTEIN KIAA1109"/>
    <property type="match status" value="1"/>
</dbReference>
<feature type="compositionally biased region" description="Polar residues" evidence="1">
    <location>
        <begin position="3957"/>
        <end position="3966"/>
    </location>
</feature>
<feature type="compositionally biased region" description="Polar residues" evidence="1">
    <location>
        <begin position="620"/>
        <end position="630"/>
    </location>
</feature>
<feature type="region of interest" description="Disordered" evidence="1">
    <location>
        <begin position="2247"/>
        <end position="2295"/>
    </location>
</feature>
<organism evidence="5 6">
    <name type="scientific">Trichobilharzia regenti</name>
    <name type="common">Nasal bird schistosome</name>
    <dbReference type="NCBI Taxonomy" id="157069"/>
    <lineage>
        <taxon>Eukaryota</taxon>
        <taxon>Metazoa</taxon>
        <taxon>Spiralia</taxon>
        <taxon>Lophotrochozoa</taxon>
        <taxon>Platyhelminthes</taxon>
        <taxon>Trematoda</taxon>
        <taxon>Digenea</taxon>
        <taxon>Strigeidida</taxon>
        <taxon>Schistosomatoidea</taxon>
        <taxon>Schistosomatidae</taxon>
        <taxon>Trichobilharzia</taxon>
    </lineage>
</organism>
<dbReference type="Proteomes" id="UP000050795">
    <property type="component" value="Unassembled WGS sequence"/>
</dbReference>
<evidence type="ECO:0000313" key="6">
    <source>
        <dbReference type="WBParaSite" id="TREG1_43890.1"/>
    </source>
</evidence>
<feature type="domain" description="Bridge-like lipid transfer protein family member 1 middle region" evidence="3">
    <location>
        <begin position="3326"/>
        <end position="3607"/>
    </location>
</feature>
<feature type="region of interest" description="Disordered" evidence="1">
    <location>
        <begin position="1717"/>
        <end position="1747"/>
    </location>
</feature>
<feature type="domain" description="Bridge-like lipid transfer protein family member 1 middle region" evidence="3">
    <location>
        <begin position="1654"/>
        <end position="1728"/>
    </location>
</feature>
<feature type="domain" description="Bridge-like lipid transfer protein family member 1 C-terminal" evidence="4">
    <location>
        <begin position="4024"/>
        <end position="4184"/>
    </location>
</feature>
<feature type="domain" description="Bridge-like lipid transfer protein family member 1 middle region" evidence="3">
    <location>
        <begin position="2136"/>
        <end position="2244"/>
    </location>
</feature>
<reference evidence="6" key="2">
    <citation type="submission" date="2023-11" db="UniProtKB">
        <authorList>
            <consortium name="WormBaseParasite"/>
        </authorList>
    </citation>
    <scope>IDENTIFICATION</scope>
</reference>
<dbReference type="WBParaSite" id="TREG1_43890.1">
    <property type="protein sequence ID" value="TREG1_43890.1"/>
    <property type="gene ID" value="TREG1_43890"/>
</dbReference>
<feature type="compositionally biased region" description="Basic and acidic residues" evidence="1">
    <location>
        <begin position="1454"/>
        <end position="1472"/>
    </location>
</feature>
<evidence type="ECO:0008006" key="7">
    <source>
        <dbReference type="Google" id="ProtNLM"/>
    </source>
</evidence>
<dbReference type="Pfam" id="PF25039">
    <property type="entry name" value="BLTP1_M"/>
    <property type="match status" value="4"/>
</dbReference>
<accession>A0AA85JNU6</accession>
<feature type="compositionally biased region" description="Low complexity" evidence="1">
    <location>
        <begin position="2873"/>
        <end position="2883"/>
    </location>
</feature>
<feature type="domain" description="Bridge-like lipid transfer protein family member 1 N-terminal" evidence="2">
    <location>
        <begin position="1"/>
        <end position="596"/>
    </location>
</feature>
<dbReference type="InterPro" id="IPR047104">
    <property type="entry name" value="BLTP1_N"/>
</dbReference>
<feature type="region of interest" description="Disordered" evidence="1">
    <location>
        <begin position="4717"/>
        <end position="4747"/>
    </location>
</feature>